<feature type="region of interest" description="Disordered" evidence="7">
    <location>
        <begin position="87"/>
        <end position="109"/>
    </location>
</feature>
<feature type="compositionally biased region" description="Polar residues" evidence="7">
    <location>
        <begin position="133"/>
        <end position="173"/>
    </location>
</feature>
<accession>A0AAV9FIV4</accession>
<evidence type="ECO:0000256" key="3">
    <source>
        <dbReference type="ARBA" id="ARBA00022691"/>
    </source>
</evidence>
<evidence type="ECO:0000256" key="4">
    <source>
        <dbReference type="ARBA" id="ARBA00022694"/>
    </source>
</evidence>
<feature type="compositionally biased region" description="Polar residues" evidence="7">
    <location>
        <begin position="88"/>
        <end position="103"/>
    </location>
</feature>
<evidence type="ECO:0000313" key="9">
    <source>
        <dbReference type="EMBL" id="KAK1325956.1"/>
    </source>
</evidence>
<evidence type="ECO:0000259" key="8">
    <source>
        <dbReference type="SMART" id="SM01144"/>
    </source>
</evidence>
<evidence type="ECO:0000313" key="10">
    <source>
        <dbReference type="Proteomes" id="UP001180020"/>
    </source>
</evidence>
<dbReference type="EMBL" id="JAUJYO010000001">
    <property type="protein sequence ID" value="KAK1325956.1"/>
    <property type="molecule type" value="Genomic_DNA"/>
</dbReference>
<keyword evidence="3" id="KW-0949">S-adenosyl-L-methionine</keyword>
<evidence type="ECO:0000256" key="2">
    <source>
        <dbReference type="ARBA" id="ARBA00022679"/>
    </source>
</evidence>
<name>A0AAV9FIV4_ACOCL</name>
<gene>
    <name evidence="9" type="ORF">QJS10_CPA01g00922</name>
</gene>
<evidence type="ECO:0000256" key="7">
    <source>
        <dbReference type="SAM" id="MobiDB-lite"/>
    </source>
</evidence>
<reference evidence="9" key="1">
    <citation type="journal article" date="2023" name="Nat. Commun.">
        <title>Diploid and tetraploid genomes of Acorus and the evolution of monocots.</title>
        <authorList>
            <person name="Ma L."/>
            <person name="Liu K.W."/>
            <person name="Li Z."/>
            <person name="Hsiao Y.Y."/>
            <person name="Qi Y."/>
            <person name="Fu T."/>
            <person name="Tang G.D."/>
            <person name="Zhang D."/>
            <person name="Sun W.H."/>
            <person name="Liu D.K."/>
            <person name="Li Y."/>
            <person name="Chen G.Z."/>
            <person name="Liu X.D."/>
            <person name="Liao X.Y."/>
            <person name="Jiang Y.T."/>
            <person name="Yu X."/>
            <person name="Hao Y."/>
            <person name="Huang J."/>
            <person name="Zhao X.W."/>
            <person name="Ke S."/>
            <person name="Chen Y.Y."/>
            <person name="Wu W.L."/>
            <person name="Hsu J.L."/>
            <person name="Lin Y.F."/>
            <person name="Huang M.D."/>
            <person name="Li C.Y."/>
            <person name="Huang L."/>
            <person name="Wang Z.W."/>
            <person name="Zhao X."/>
            <person name="Zhong W.Y."/>
            <person name="Peng D.H."/>
            <person name="Ahmad S."/>
            <person name="Lan S."/>
            <person name="Zhang J.S."/>
            <person name="Tsai W.C."/>
            <person name="Van de Peer Y."/>
            <person name="Liu Z.J."/>
        </authorList>
    </citation>
    <scope>NUCLEOTIDE SEQUENCE</scope>
    <source>
        <strain evidence="9">CP</strain>
    </source>
</reference>
<feature type="domain" description="DTW" evidence="8">
    <location>
        <begin position="6"/>
        <end position="340"/>
    </location>
</feature>
<dbReference type="GO" id="GO:0016432">
    <property type="term" value="F:tRNA-uridine aminocarboxypropyltransferase activity"/>
    <property type="evidence" value="ECO:0007669"/>
    <property type="project" value="UniProtKB-EC"/>
</dbReference>
<dbReference type="Pfam" id="PF03942">
    <property type="entry name" value="DTW"/>
    <property type="match status" value="2"/>
</dbReference>
<dbReference type="AlphaFoldDB" id="A0AAV9FIV4"/>
<keyword evidence="10" id="KW-1185">Reference proteome</keyword>
<comment type="catalytic activity">
    <reaction evidence="6">
        <text>a uridine in tRNA + S-adenosyl-L-methionine = a 3-[(3S)-3-amino-3-carboxypropyl]uridine in tRNA + S-methyl-5'-thioadenosine + H(+)</text>
        <dbReference type="Rhea" id="RHEA:62432"/>
        <dbReference type="Rhea" id="RHEA-COMP:13339"/>
        <dbReference type="Rhea" id="RHEA-COMP:16092"/>
        <dbReference type="ChEBI" id="CHEBI:15378"/>
        <dbReference type="ChEBI" id="CHEBI:17509"/>
        <dbReference type="ChEBI" id="CHEBI:59789"/>
        <dbReference type="ChEBI" id="CHEBI:65315"/>
        <dbReference type="ChEBI" id="CHEBI:82930"/>
        <dbReference type="EC" id="2.5.1.25"/>
    </reaction>
</comment>
<dbReference type="PANTHER" id="PTHR21392:SF0">
    <property type="entry name" value="TRNA-URIDINE AMINOCARBOXYPROPYLTRANSFERASE 2"/>
    <property type="match status" value="1"/>
</dbReference>
<evidence type="ECO:0000256" key="1">
    <source>
        <dbReference type="ARBA" id="ARBA00012386"/>
    </source>
</evidence>
<keyword evidence="2" id="KW-0808">Transferase</keyword>
<comment type="caution">
    <text evidence="9">The sequence shown here is derived from an EMBL/GenBank/DDBJ whole genome shotgun (WGS) entry which is preliminary data.</text>
</comment>
<dbReference type="InterPro" id="IPR005636">
    <property type="entry name" value="DTW"/>
</dbReference>
<dbReference type="EC" id="2.5.1.25" evidence="1"/>
<evidence type="ECO:0000256" key="5">
    <source>
        <dbReference type="ARBA" id="ARBA00034489"/>
    </source>
</evidence>
<organism evidence="9 10">
    <name type="scientific">Acorus calamus</name>
    <name type="common">Sweet flag</name>
    <dbReference type="NCBI Taxonomy" id="4465"/>
    <lineage>
        <taxon>Eukaryota</taxon>
        <taxon>Viridiplantae</taxon>
        <taxon>Streptophyta</taxon>
        <taxon>Embryophyta</taxon>
        <taxon>Tracheophyta</taxon>
        <taxon>Spermatophyta</taxon>
        <taxon>Magnoliopsida</taxon>
        <taxon>Liliopsida</taxon>
        <taxon>Acoraceae</taxon>
        <taxon>Acorus</taxon>
    </lineage>
</organism>
<reference evidence="9" key="2">
    <citation type="submission" date="2023-06" db="EMBL/GenBank/DDBJ databases">
        <authorList>
            <person name="Ma L."/>
            <person name="Liu K.-W."/>
            <person name="Li Z."/>
            <person name="Hsiao Y.-Y."/>
            <person name="Qi Y."/>
            <person name="Fu T."/>
            <person name="Tang G."/>
            <person name="Zhang D."/>
            <person name="Sun W.-H."/>
            <person name="Liu D.-K."/>
            <person name="Li Y."/>
            <person name="Chen G.-Z."/>
            <person name="Liu X.-D."/>
            <person name="Liao X.-Y."/>
            <person name="Jiang Y.-T."/>
            <person name="Yu X."/>
            <person name="Hao Y."/>
            <person name="Huang J."/>
            <person name="Zhao X.-W."/>
            <person name="Ke S."/>
            <person name="Chen Y.-Y."/>
            <person name="Wu W.-L."/>
            <person name="Hsu J.-L."/>
            <person name="Lin Y.-F."/>
            <person name="Huang M.-D."/>
            <person name="Li C.-Y."/>
            <person name="Huang L."/>
            <person name="Wang Z.-W."/>
            <person name="Zhao X."/>
            <person name="Zhong W.-Y."/>
            <person name="Peng D.-H."/>
            <person name="Ahmad S."/>
            <person name="Lan S."/>
            <person name="Zhang J.-S."/>
            <person name="Tsai W.-C."/>
            <person name="Van De Peer Y."/>
            <person name="Liu Z.-J."/>
        </authorList>
    </citation>
    <scope>NUCLEOTIDE SEQUENCE</scope>
    <source>
        <strain evidence="9">CP</strain>
        <tissue evidence="9">Leaves</tissue>
    </source>
</reference>
<proteinExistence type="inferred from homology"/>
<dbReference type="PANTHER" id="PTHR21392">
    <property type="entry name" value="TRNA-URIDINE AMINOCARBOXYPROPYLTRANSFERASE 2"/>
    <property type="match status" value="1"/>
</dbReference>
<dbReference type="GO" id="GO:0008033">
    <property type="term" value="P:tRNA processing"/>
    <property type="evidence" value="ECO:0007669"/>
    <property type="project" value="UniProtKB-KW"/>
</dbReference>
<keyword evidence="4" id="KW-0819">tRNA processing</keyword>
<dbReference type="InterPro" id="IPR039262">
    <property type="entry name" value="DTWD2/TAPT"/>
</dbReference>
<evidence type="ECO:0000256" key="6">
    <source>
        <dbReference type="ARBA" id="ARBA00048718"/>
    </source>
</evidence>
<protein>
    <recommendedName>
        <fullName evidence="1">tRNA-uridine aminocarboxypropyltransferase</fullName>
        <ecNumber evidence="1">2.5.1.25</ecNumber>
    </recommendedName>
</protein>
<comment type="similarity">
    <text evidence="5">Belongs to the TDD superfamily. DTWD2 family.</text>
</comment>
<feature type="region of interest" description="Disordered" evidence="7">
    <location>
        <begin position="129"/>
        <end position="175"/>
    </location>
</feature>
<dbReference type="Proteomes" id="UP001180020">
    <property type="component" value="Unassembled WGS sequence"/>
</dbReference>
<dbReference type="SMART" id="SM01144">
    <property type="entry name" value="DTW"/>
    <property type="match status" value="1"/>
</dbReference>
<sequence length="350" mass="38604">MSTAAKRPVCTTCSKPSRLCLCRRLKSPPVENSIHVTILQHSLEKDHPLNSTRIAVIGLKSLSVVSVSDVHYEAEVQIRPLKPGFVSNRASKQGFQKNPTYPNGDSLADQSGFERSDFDGICEAKSTSRPDFDWNGTSKQGLKNNPNGLSKMGSSGCQSSDFDQPNEAKSTSKQHLDRPIFKFTIPKHGRLDLDIDIETISKGFVVKRSQKKPINGTIEEFELAIPPGTALLFPSDRAVEPHRVGFESEVRHLIVLDATWAKAKRMYHENPWLKLLPHLKLEPEGTSLYSEVRHQPKMGCLSTIESVVCALKALGDDAEGLDGLLEVFESMVADQRRCKAEKLSGVAASS</sequence>